<comment type="caution">
    <text evidence="2">The sequence shown here is derived from an EMBL/GenBank/DDBJ whole genome shotgun (WGS) entry which is preliminary data.</text>
</comment>
<proteinExistence type="predicted"/>
<accession>A0ABT7RF89</accession>
<reference evidence="2 3" key="1">
    <citation type="submission" date="2023-06" db="EMBL/GenBank/DDBJ databases">
        <title>Comparative genomics of Bacillaceae isolates and their secondary metabolite potential.</title>
        <authorList>
            <person name="Song L."/>
            <person name="Nielsen L.J."/>
            <person name="Mohite O."/>
            <person name="Xu X."/>
            <person name="Weber T."/>
            <person name="Kovacs A.T."/>
        </authorList>
    </citation>
    <scope>NUCLEOTIDE SEQUENCE [LARGE SCALE GENOMIC DNA]</scope>
    <source>
        <strain evidence="2 3">DX2.1</strain>
    </source>
</reference>
<dbReference type="EMBL" id="JAUCFG010000003">
    <property type="protein sequence ID" value="MDM5441605.1"/>
    <property type="molecule type" value="Genomic_DNA"/>
</dbReference>
<dbReference type="InterPro" id="IPR021598">
    <property type="entry name" value="DUF3221"/>
</dbReference>
<dbReference type="Gene3D" id="2.40.50.140">
    <property type="entry name" value="Nucleic acid-binding proteins"/>
    <property type="match status" value="1"/>
</dbReference>
<keyword evidence="3" id="KW-1185">Reference proteome</keyword>
<protein>
    <submittedName>
        <fullName evidence="2">DUF3221 domain-containing protein</fullName>
    </submittedName>
</protein>
<evidence type="ECO:0000313" key="2">
    <source>
        <dbReference type="EMBL" id="MDM5441605.1"/>
    </source>
</evidence>
<keyword evidence="1" id="KW-0472">Membrane</keyword>
<name>A0ABT7RF89_9BACI</name>
<keyword evidence="1" id="KW-0812">Transmembrane</keyword>
<dbReference type="RefSeq" id="WP_289361046.1">
    <property type="nucleotide sequence ID" value="NZ_JAUCFG010000003.1"/>
</dbReference>
<feature type="transmembrane region" description="Helical" evidence="1">
    <location>
        <begin position="6"/>
        <end position="24"/>
    </location>
</feature>
<evidence type="ECO:0000313" key="3">
    <source>
        <dbReference type="Proteomes" id="UP001224139"/>
    </source>
</evidence>
<keyword evidence="1" id="KW-1133">Transmembrane helix</keyword>
<dbReference type="Proteomes" id="UP001224139">
    <property type="component" value="Unassembled WGS sequence"/>
</dbReference>
<dbReference type="Pfam" id="PF11518">
    <property type="entry name" value="DUF3221"/>
    <property type="match status" value="1"/>
</dbReference>
<gene>
    <name evidence="2" type="ORF">QUG02_26515</name>
</gene>
<organism evidence="2 3">
    <name type="scientific">Bacillus hominis</name>
    <dbReference type="NCBI Taxonomy" id="2817478"/>
    <lineage>
        <taxon>Bacteria</taxon>
        <taxon>Bacillati</taxon>
        <taxon>Bacillota</taxon>
        <taxon>Bacilli</taxon>
        <taxon>Bacillales</taxon>
        <taxon>Bacillaceae</taxon>
        <taxon>Bacillus</taxon>
        <taxon>Bacillus cereus group</taxon>
    </lineage>
</organism>
<dbReference type="InterPro" id="IPR012340">
    <property type="entry name" value="NA-bd_OB-fold"/>
</dbReference>
<sequence>MKNNKMIVVIVILLFITCMALLIIKKQVKEISLNSTVNPTNETSSIKEGYVIFKNNKIYFIQNEDNINYQKILDKIKDKQHPSDSILTSHNPNLLQDIESGDKIKIWIKQVIESYPQKLIIEKYEQVKN</sequence>
<evidence type="ECO:0000256" key="1">
    <source>
        <dbReference type="SAM" id="Phobius"/>
    </source>
</evidence>